<name>A0A4Q7AGG4_9GAMM</name>
<evidence type="ECO:0000259" key="2">
    <source>
        <dbReference type="Pfam" id="PF19657"/>
    </source>
</evidence>
<evidence type="ECO:0000313" key="4">
    <source>
        <dbReference type="Proteomes" id="UP000293863"/>
    </source>
</evidence>
<evidence type="ECO:0000256" key="1">
    <source>
        <dbReference type="SAM" id="SignalP"/>
    </source>
</evidence>
<protein>
    <submittedName>
        <fullName evidence="3">FilA</fullName>
    </submittedName>
</protein>
<dbReference type="AlphaFoldDB" id="A0A4Q7AGG4"/>
<feature type="domain" description="DUF6160" evidence="2">
    <location>
        <begin position="1"/>
        <end position="58"/>
    </location>
</feature>
<proteinExistence type="predicted"/>
<dbReference type="Pfam" id="PF19657">
    <property type="entry name" value="DUF6160"/>
    <property type="match status" value="1"/>
</dbReference>
<evidence type="ECO:0000313" key="3">
    <source>
        <dbReference type="EMBL" id="RZG46635.1"/>
    </source>
</evidence>
<comment type="caution">
    <text evidence="3">The sequence shown here is derived from an EMBL/GenBank/DDBJ whole genome shotgun (WGS) entry which is preliminary data.</text>
</comment>
<feature type="chain" id="PRO_5020737699" evidence="1">
    <location>
        <begin position="22"/>
        <end position="326"/>
    </location>
</feature>
<dbReference type="EMBL" id="SGSQ01000011">
    <property type="protein sequence ID" value="RZG46635.1"/>
    <property type="molecule type" value="Genomic_DNA"/>
</dbReference>
<accession>A0A4Q7AGG4</accession>
<gene>
    <name evidence="3" type="ORF">EXU28_08620</name>
</gene>
<dbReference type="InterPro" id="IPR046158">
    <property type="entry name" value="DUF6160"/>
</dbReference>
<sequence>MKISKKLGCISLLVLSPFAVAMQPLDDENLSEATGQSGINVGIGVSKVQIDQLSIIDRDGLGTNPDYKNAASLVLAGNIAGTVSGQKFALNFIGSTGSSTINAVFDTDGGARAPFANIALSFDKNIKGISLGPLGLYLAGVSSTSMPGISKSIFTGTSRNSDVQKFLTANNGIDINFGPSAPTINLQLGNVPQSQFIKFAGSISSICGNGKGNSGTTGSGCGINIISDGGVGGDIGAKFDFMLSGSDKVQGFSLSGFYAGVEPSGFVFGNTGESSKFDVGLNNVIMGNAGATNTSGAFANIQNGSMGNLGAVGTSVTDLKVRISGL</sequence>
<feature type="signal peptide" evidence="1">
    <location>
        <begin position="1"/>
        <end position="21"/>
    </location>
</feature>
<keyword evidence="4" id="KW-1185">Reference proteome</keyword>
<keyword evidence="1" id="KW-0732">Signal</keyword>
<dbReference type="Proteomes" id="UP000293863">
    <property type="component" value="Unassembled WGS sequence"/>
</dbReference>
<reference evidence="3 4" key="1">
    <citation type="submission" date="2019-02" db="EMBL/GenBank/DDBJ databases">
        <title>The Batch Genome Submission of Acinetobacter spp. strains.</title>
        <authorList>
            <person name="Qin J."/>
            <person name="Hu Y."/>
            <person name="Ye H."/>
            <person name="Wei L."/>
            <person name="Feng Y."/>
            <person name="Zong Z."/>
        </authorList>
    </citation>
    <scope>NUCLEOTIDE SEQUENCE [LARGE SCALE GENOMIC DNA]</scope>
    <source>
        <strain evidence="3 4">WCHAW060049</strain>
    </source>
</reference>
<organism evidence="3 4">
    <name type="scientific">Acinetobacter wuhouensis</name>
    <dbReference type="NCBI Taxonomy" id="1879050"/>
    <lineage>
        <taxon>Bacteria</taxon>
        <taxon>Pseudomonadati</taxon>
        <taxon>Pseudomonadota</taxon>
        <taxon>Gammaproteobacteria</taxon>
        <taxon>Moraxellales</taxon>
        <taxon>Moraxellaceae</taxon>
        <taxon>Acinetobacter</taxon>
    </lineage>
</organism>
<dbReference type="RefSeq" id="WP_130131741.1">
    <property type="nucleotide sequence ID" value="NZ_SGSQ01000011.1"/>
</dbReference>